<evidence type="ECO:0000313" key="3">
    <source>
        <dbReference type="EMBL" id="QBD81431.1"/>
    </source>
</evidence>
<protein>
    <submittedName>
        <fullName evidence="3">Thioredoxin domain-containing protein</fullName>
    </submittedName>
</protein>
<reference evidence="3 4" key="1">
    <citation type="submission" date="2019-01" db="EMBL/GenBank/DDBJ databases">
        <title>Ktedonosporobacter rubrisoli SCAWS-G2.</title>
        <authorList>
            <person name="Huang Y."/>
            <person name="Yan B."/>
        </authorList>
    </citation>
    <scope>NUCLEOTIDE SEQUENCE [LARGE SCALE GENOMIC DNA]</scope>
    <source>
        <strain evidence="3 4">SCAWS-G2</strain>
    </source>
</reference>
<accession>A0A4V0YZZ4</accession>
<feature type="domain" description="Spermatogenesis-associated protein 20-like TRX" evidence="2">
    <location>
        <begin position="11"/>
        <end position="176"/>
    </location>
</feature>
<dbReference type="Gene3D" id="1.50.10.10">
    <property type="match status" value="1"/>
</dbReference>
<sequence>MSDTQSQHKYTNRLINETSPYLLQHAHNPVDWYPWGEEALRKAKEEDKPILLSVGYSACHWCHVMERESFENPEIAALMNQHFVSIKVDREERPDVDSIYMQAVQALTQQGGWPMTVFLTPDGRPFYGGTYYPPHDRHYGRQVMPGFPRILLSMASAYQTRRQDVEEQASQLAEYLNRRSNAPLHSEEHKFAASDPLQMFKPACQELAADFDSIYGGFGGAPKFPNTMVLEFLLRMHLHRQKGELDTQSVLKKHSELDIVELSLQRMAYGGIYDQLGGGFHRYSVDAEWQVPHFEKMLYDNALLSRLYLHAYLVTNKPLYRRVVEETLDYVIREMTSPEGGFYSTQDADSEGEEGKFFTWTVEEIKALLPVEDAPSFMQYYGVSEHGNFEGKNILHIQQTAQKVADDAQISLDELQAMLKRDREMLFKAREQRIKPGRDEKILTSWNGLMLRSFAEAARYLSRPDYLQVAINNANFLLRELRPAGRLLRTYKDGRAHLNGYLEDYVYLADGLLALYEASLDPQWFSQARQLMDQALDLFADRQNGGFFDTGNDHEALLSRPKDIMDNATPAGNSVAIGVLLRLAAFTGYIEYREYAEKYLQALAELMIQHPQAFGHVLGALDFALSQSQEIAIVGDAESPEARALLECVNSRYLPNSVLACAAPENREVVSAIPLLQDRPLKNGKATAYVCQQFACQEPVNTAEDLKHLL</sequence>
<dbReference type="EMBL" id="CP035758">
    <property type="protein sequence ID" value="QBD81431.1"/>
    <property type="molecule type" value="Genomic_DNA"/>
</dbReference>
<dbReference type="AlphaFoldDB" id="A0A4V0YZZ4"/>
<dbReference type="InterPro" id="IPR012341">
    <property type="entry name" value="6hp_glycosidase-like_sf"/>
</dbReference>
<dbReference type="CDD" id="cd02955">
    <property type="entry name" value="SSP411"/>
    <property type="match status" value="1"/>
</dbReference>
<feature type="coiled-coil region" evidence="1">
    <location>
        <begin position="405"/>
        <end position="432"/>
    </location>
</feature>
<dbReference type="Pfam" id="PF03190">
    <property type="entry name" value="Thioredox_DsbH"/>
    <property type="match status" value="1"/>
</dbReference>
<dbReference type="RefSeq" id="WP_129892492.1">
    <property type="nucleotide sequence ID" value="NZ_CP035758.1"/>
</dbReference>
<name>A0A4V0YZZ4_KTERU</name>
<dbReference type="InterPro" id="IPR036249">
    <property type="entry name" value="Thioredoxin-like_sf"/>
</dbReference>
<organism evidence="3 4">
    <name type="scientific">Ktedonosporobacter rubrisoli</name>
    <dbReference type="NCBI Taxonomy" id="2509675"/>
    <lineage>
        <taxon>Bacteria</taxon>
        <taxon>Bacillati</taxon>
        <taxon>Chloroflexota</taxon>
        <taxon>Ktedonobacteria</taxon>
        <taxon>Ktedonobacterales</taxon>
        <taxon>Ktedonosporobacteraceae</taxon>
        <taxon>Ktedonosporobacter</taxon>
    </lineage>
</organism>
<dbReference type="Gene3D" id="3.40.30.10">
    <property type="entry name" value="Glutaredoxin"/>
    <property type="match status" value="1"/>
</dbReference>
<dbReference type="GO" id="GO:0005975">
    <property type="term" value="P:carbohydrate metabolic process"/>
    <property type="evidence" value="ECO:0007669"/>
    <property type="project" value="InterPro"/>
</dbReference>
<dbReference type="InterPro" id="IPR024705">
    <property type="entry name" value="Ssp411"/>
</dbReference>
<dbReference type="KEGG" id="kbs:EPA93_37845"/>
<evidence type="ECO:0000313" key="4">
    <source>
        <dbReference type="Proteomes" id="UP000290365"/>
    </source>
</evidence>
<keyword evidence="1" id="KW-0175">Coiled coil</keyword>
<dbReference type="Proteomes" id="UP000290365">
    <property type="component" value="Chromosome"/>
</dbReference>
<proteinExistence type="predicted"/>
<gene>
    <name evidence="3" type="ORF">EPA93_37845</name>
</gene>
<keyword evidence="4" id="KW-1185">Reference proteome</keyword>
<dbReference type="PANTHER" id="PTHR42899:SF1">
    <property type="entry name" value="SPERMATOGENESIS-ASSOCIATED PROTEIN 20"/>
    <property type="match status" value="1"/>
</dbReference>
<dbReference type="PIRSF" id="PIRSF006402">
    <property type="entry name" value="UCP006402_thioredoxin"/>
    <property type="match status" value="1"/>
</dbReference>
<dbReference type="SUPFAM" id="SSF52833">
    <property type="entry name" value="Thioredoxin-like"/>
    <property type="match status" value="1"/>
</dbReference>
<dbReference type="OrthoDB" id="9762614at2"/>
<dbReference type="InterPro" id="IPR004879">
    <property type="entry name" value="Ssp411-like_TRX"/>
</dbReference>
<dbReference type="SUPFAM" id="SSF48208">
    <property type="entry name" value="Six-hairpin glycosidases"/>
    <property type="match status" value="1"/>
</dbReference>
<dbReference type="PANTHER" id="PTHR42899">
    <property type="entry name" value="SPERMATOGENESIS-ASSOCIATED PROTEIN 20"/>
    <property type="match status" value="1"/>
</dbReference>
<dbReference type="InterPro" id="IPR008928">
    <property type="entry name" value="6-hairpin_glycosidase_sf"/>
</dbReference>
<evidence type="ECO:0000256" key="1">
    <source>
        <dbReference type="SAM" id="Coils"/>
    </source>
</evidence>
<evidence type="ECO:0000259" key="2">
    <source>
        <dbReference type="Pfam" id="PF03190"/>
    </source>
</evidence>